<organism evidence="1 2">
    <name type="scientific">Schistosoma japonicum</name>
    <name type="common">Blood fluke</name>
    <dbReference type="NCBI Taxonomy" id="6182"/>
    <lineage>
        <taxon>Eukaryota</taxon>
        <taxon>Metazoa</taxon>
        <taxon>Spiralia</taxon>
        <taxon>Lophotrochozoa</taxon>
        <taxon>Platyhelminthes</taxon>
        <taxon>Trematoda</taxon>
        <taxon>Digenea</taxon>
        <taxon>Strigeidida</taxon>
        <taxon>Schistosomatoidea</taxon>
        <taxon>Schistosomatidae</taxon>
        <taxon>Schistosoma</taxon>
    </lineage>
</organism>
<evidence type="ECO:0000313" key="1">
    <source>
        <dbReference type="EMBL" id="TNN14632.1"/>
    </source>
</evidence>
<protein>
    <submittedName>
        <fullName evidence="1">Uncharacterized protein</fullName>
    </submittedName>
</protein>
<keyword evidence="2" id="KW-1185">Reference proteome</keyword>
<comment type="caution">
    <text evidence="1">The sequence shown here is derived from an EMBL/GenBank/DDBJ whole genome shotgun (WGS) entry which is preliminary data.</text>
</comment>
<dbReference type="Proteomes" id="UP000311919">
    <property type="component" value="Unassembled WGS sequence"/>
</dbReference>
<gene>
    <name evidence="1" type="ORF">EWB00_002012</name>
</gene>
<proteinExistence type="predicted"/>
<dbReference type="EMBL" id="SKCS01000168">
    <property type="protein sequence ID" value="TNN14632.1"/>
    <property type="molecule type" value="Genomic_DNA"/>
</dbReference>
<accession>A0A4Z2DDN9</accession>
<evidence type="ECO:0000313" key="2">
    <source>
        <dbReference type="Proteomes" id="UP000311919"/>
    </source>
</evidence>
<reference evidence="1 2" key="1">
    <citation type="submission" date="2019-03" db="EMBL/GenBank/DDBJ databases">
        <title>An improved genome assembly of the fluke Schistosoma japonicum.</title>
        <authorList>
            <person name="Hu W."/>
            <person name="Luo F."/>
            <person name="Yin M."/>
            <person name="Mo X."/>
            <person name="Sun C."/>
            <person name="Wu Q."/>
            <person name="Zhu B."/>
            <person name="Xiang M."/>
            <person name="Wang J."/>
            <person name="Wang Y."/>
            <person name="Zhang T."/>
            <person name="Xu B."/>
            <person name="Zheng H."/>
            <person name="Feng Z."/>
        </authorList>
    </citation>
    <scope>NUCLEOTIDE SEQUENCE [LARGE SCALE GENOMIC DNA]</scope>
    <source>
        <strain evidence="1">HuSjv2</strain>
        <tissue evidence="1">Worms</tissue>
    </source>
</reference>
<name>A0A4Z2DDN9_SCHJA</name>
<dbReference type="AlphaFoldDB" id="A0A4Z2DDN9"/>
<sequence>MLRRLVYPDSFIGIKLTSSEELLVIAHMPITLWSPIFLTLSRAFSCRSFNLVRHFEPQTPKEVGPNNRNNHLPKSYELMMQAIFGRIAPTNFFRKKLKNILLSRRERKMSESVRMATPEGRALIFKRLVDKRKRLWPHAW</sequence>
<dbReference type="OrthoDB" id="431691at2759"/>